<dbReference type="Proteomes" id="UP000031623">
    <property type="component" value="Chromosome"/>
</dbReference>
<evidence type="ECO:0000313" key="1">
    <source>
        <dbReference type="EMBL" id="BAP54703.1"/>
    </source>
</evidence>
<protein>
    <submittedName>
        <fullName evidence="1">Uncharacterized protein</fullName>
    </submittedName>
</protein>
<dbReference type="EMBL" id="AP014633">
    <property type="protein sequence ID" value="BAP54703.1"/>
    <property type="molecule type" value="Genomic_DNA"/>
</dbReference>
<dbReference type="STRING" id="40754.THII_0406"/>
<dbReference type="SUPFAM" id="SSF81301">
    <property type="entry name" value="Nucleotidyltransferase"/>
    <property type="match status" value="1"/>
</dbReference>
<keyword evidence="2" id="KW-1185">Reference proteome</keyword>
<evidence type="ECO:0000313" key="2">
    <source>
        <dbReference type="Proteomes" id="UP000031623"/>
    </source>
</evidence>
<gene>
    <name evidence="1" type="ORF">THII_0406</name>
</gene>
<organism evidence="1 2">
    <name type="scientific">Thioploca ingrica</name>
    <dbReference type="NCBI Taxonomy" id="40754"/>
    <lineage>
        <taxon>Bacteria</taxon>
        <taxon>Pseudomonadati</taxon>
        <taxon>Pseudomonadota</taxon>
        <taxon>Gammaproteobacteria</taxon>
        <taxon>Thiotrichales</taxon>
        <taxon>Thiotrichaceae</taxon>
        <taxon>Thioploca</taxon>
    </lineage>
</organism>
<dbReference type="KEGG" id="tig:THII_0406"/>
<dbReference type="Gene3D" id="3.30.460.40">
    <property type="match status" value="1"/>
</dbReference>
<sequence length="143" mass="16533">MIEQLNILKIVTERLEQVGIAYMVSGSIAINYYAQPRLTRDIDIVVELLLHQVDSIIKLFSADFYLDEEIIYSAILPPGLFNLIHLESLVKVDLIVRKTATYRQVEFARRQLAKIEDMMVWIVSPEDLLLSKLVWAKDSHSEM</sequence>
<dbReference type="InterPro" id="IPR043519">
    <property type="entry name" value="NT_sf"/>
</dbReference>
<accession>A0A090AAY5</accession>
<dbReference type="HOGENOM" id="CLU_118457_0_0_6"/>
<reference evidence="1 2" key="1">
    <citation type="journal article" date="2014" name="ISME J.">
        <title>Ecophysiology of Thioploca ingrica as revealed by the complete genome sequence supplemented with proteomic evidence.</title>
        <authorList>
            <person name="Kojima H."/>
            <person name="Ogura Y."/>
            <person name="Yamamoto N."/>
            <person name="Togashi T."/>
            <person name="Mori H."/>
            <person name="Watanabe T."/>
            <person name="Nemoto F."/>
            <person name="Kurokawa K."/>
            <person name="Hayashi T."/>
            <person name="Fukui M."/>
        </authorList>
    </citation>
    <scope>NUCLEOTIDE SEQUENCE [LARGE SCALE GENOMIC DNA]</scope>
</reference>
<dbReference type="AlphaFoldDB" id="A0A090AAY5"/>
<name>A0A090AAY5_9GAMM</name>
<proteinExistence type="predicted"/>